<name>A0ABT0PIL2_9GAMM</name>
<reference evidence="8 9" key="1">
    <citation type="submission" date="2022-05" db="EMBL/GenBank/DDBJ databases">
        <authorList>
            <person name="Park J.-S."/>
        </authorList>
    </citation>
    <scope>NUCLEOTIDE SEQUENCE [LARGE SCALE GENOMIC DNA]</scope>
    <source>
        <strain evidence="8 9">2012CJ34-2</strain>
    </source>
</reference>
<dbReference type="SUPFAM" id="SSF118215">
    <property type="entry name" value="Proton glutamate symport protein"/>
    <property type="match status" value="1"/>
</dbReference>
<dbReference type="InterPro" id="IPR036458">
    <property type="entry name" value="Na:dicarbo_symporter_sf"/>
</dbReference>
<keyword evidence="4 7" id="KW-0812">Transmembrane</keyword>
<organism evidence="8 9">
    <name type="scientific">Parendozoicomonas callyspongiae</name>
    <dbReference type="NCBI Taxonomy" id="2942213"/>
    <lineage>
        <taxon>Bacteria</taxon>
        <taxon>Pseudomonadati</taxon>
        <taxon>Pseudomonadota</taxon>
        <taxon>Gammaproteobacteria</taxon>
        <taxon>Oceanospirillales</taxon>
        <taxon>Endozoicomonadaceae</taxon>
        <taxon>Parendozoicomonas</taxon>
    </lineage>
</organism>
<gene>
    <name evidence="8" type="ORF">M3P05_15010</name>
</gene>
<comment type="caution">
    <text evidence="8">The sequence shown here is derived from an EMBL/GenBank/DDBJ whole genome shotgun (WGS) entry which is preliminary data.</text>
</comment>
<evidence type="ECO:0000313" key="9">
    <source>
        <dbReference type="Proteomes" id="UP001203338"/>
    </source>
</evidence>
<keyword evidence="6 7" id="KW-0472">Membrane</keyword>
<comment type="subcellular location">
    <subcellularLocation>
        <location evidence="1">Cell membrane</location>
        <topology evidence="1">Multi-pass membrane protein</topology>
    </subcellularLocation>
</comment>
<evidence type="ECO:0000256" key="5">
    <source>
        <dbReference type="ARBA" id="ARBA00022989"/>
    </source>
</evidence>
<keyword evidence="2" id="KW-0813">Transport</keyword>
<proteinExistence type="predicted"/>
<accession>A0ABT0PIL2</accession>
<protein>
    <submittedName>
        <fullName evidence="8">Dicarboxylate/amino acid:cation symporter</fullName>
    </submittedName>
</protein>
<feature type="transmembrane region" description="Helical" evidence="7">
    <location>
        <begin position="83"/>
        <end position="103"/>
    </location>
</feature>
<dbReference type="Gene3D" id="1.10.3860.10">
    <property type="entry name" value="Sodium:dicarboxylate symporter"/>
    <property type="match status" value="1"/>
</dbReference>
<evidence type="ECO:0000256" key="4">
    <source>
        <dbReference type="ARBA" id="ARBA00022692"/>
    </source>
</evidence>
<sequence length="203" mass="21903">MIEPGSGTNLGLADAGIALSLKEPPSLLTMVVGIVPANPFKAFVAGNILQILFMAIMTGVAIKKLENHDTHSASKAFAVANNLMMKLTTMIMSLAPVGVFALTARMAATLDINSILSVMSYVGTGVIVMMIWLFLFYPAMIFLTTGRSPVDFLQKTREQIVFALSTASSNAREGTLLKAPSTKLQQRLATLVVKQANRLRPWF</sequence>
<evidence type="ECO:0000313" key="8">
    <source>
        <dbReference type="EMBL" id="MCL6271234.1"/>
    </source>
</evidence>
<dbReference type="InterPro" id="IPR001991">
    <property type="entry name" value="Na-dicarboxylate_symporter"/>
</dbReference>
<dbReference type="PANTHER" id="PTHR42865:SF7">
    <property type="entry name" value="PROTON_GLUTAMATE-ASPARTATE SYMPORTER"/>
    <property type="match status" value="1"/>
</dbReference>
<evidence type="ECO:0000256" key="2">
    <source>
        <dbReference type="ARBA" id="ARBA00022448"/>
    </source>
</evidence>
<dbReference type="Proteomes" id="UP001203338">
    <property type="component" value="Unassembled WGS sequence"/>
</dbReference>
<feature type="transmembrane region" description="Helical" evidence="7">
    <location>
        <begin position="42"/>
        <end position="62"/>
    </location>
</feature>
<evidence type="ECO:0000256" key="6">
    <source>
        <dbReference type="ARBA" id="ARBA00023136"/>
    </source>
</evidence>
<evidence type="ECO:0000256" key="1">
    <source>
        <dbReference type="ARBA" id="ARBA00004651"/>
    </source>
</evidence>
<dbReference type="EMBL" id="JAMFLX010000022">
    <property type="protein sequence ID" value="MCL6271234.1"/>
    <property type="molecule type" value="Genomic_DNA"/>
</dbReference>
<keyword evidence="9" id="KW-1185">Reference proteome</keyword>
<evidence type="ECO:0000256" key="3">
    <source>
        <dbReference type="ARBA" id="ARBA00022475"/>
    </source>
</evidence>
<evidence type="ECO:0000256" key="7">
    <source>
        <dbReference type="SAM" id="Phobius"/>
    </source>
</evidence>
<keyword evidence="5 7" id="KW-1133">Transmembrane helix</keyword>
<dbReference type="Pfam" id="PF00375">
    <property type="entry name" value="SDF"/>
    <property type="match status" value="1"/>
</dbReference>
<keyword evidence="3" id="KW-1003">Cell membrane</keyword>
<feature type="transmembrane region" description="Helical" evidence="7">
    <location>
        <begin position="115"/>
        <end position="137"/>
    </location>
</feature>
<dbReference type="PANTHER" id="PTHR42865">
    <property type="entry name" value="PROTON/GLUTAMATE-ASPARTATE SYMPORTER"/>
    <property type="match status" value="1"/>
</dbReference>